<evidence type="ECO:0000256" key="7">
    <source>
        <dbReference type="SAM" id="Phobius"/>
    </source>
</evidence>
<evidence type="ECO:0000256" key="2">
    <source>
        <dbReference type="ARBA" id="ARBA00009045"/>
    </source>
</evidence>
<dbReference type="Proteomes" id="UP001305815">
    <property type="component" value="Chromosome"/>
</dbReference>
<feature type="transmembrane region" description="Helical" evidence="7">
    <location>
        <begin position="170"/>
        <end position="189"/>
    </location>
</feature>
<keyword evidence="5 7" id="KW-1133">Transmembrane helix</keyword>
<evidence type="ECO:0000256" key="3">
    <source>
        <dbReference type="ARBA" id="ARBA00022692"/>
    </source>
</evidence>
<protein>
    <recommendedName>
        <fullName evidence="8">Peptidase S54 rhomboid domain-containing protein</fullName>
    </recommendedName>
</protein>
<reference evidence="10" key="1">
    <citation type="journal article" date="2023" name="Int. J. Syst. Evol. Microbiol.">
        <title>Claveliimonas bilis gen. nov., sp. nov., deoxycholic acid-producing bacteria isolated from human faeces, and reclassification of Sellimonas monacensis Zenner et al. 2021 as Claveliimonas monacensis comb. nov.</title>
        <authorList>
            <person name="Hisatomi A."/>
            <person name="Kastawa N.W.E.P.G."/>
            <person name="Song I."/>
            <person name="Ohkuma M."/>
            <person name="Fukiya S."/>
            <person name="Sakamoto M."/>
        </authorList>
    </citation>
    <scope>NUCLEOTIDE SEQUENCE [LARGE SCALE GENOMIC DNA]</scope>
    <source>
        <strain evidence="10">12BBH14</strain>
    </source>
</reference>
<organism evidence="9 10">
    <name type="scientific">Claveliimonas bilis</name>
    <dbReference type="NCBI Taxonomy" id="3028070"/>
    <lineage>
        <taxon>Bacteria</taxon>
        <taxon>Bacillati</taxon>
        <taxon>Bacillota</taxon>
        <taxon>Clostridia</taxon>
        <taxon>Lachnospirales</taxon>
        <taxon>Lachnospiraceae</taxon>
        <taxon>Claveliimonas</taxon>
    </lineage>
</organism>
<evidence type="ECO:0000256" key="4">
    <source>
        <dbReference type="ARBA" id="ARBA00022801"/>
    </source>
</evidence>
<evidence type="ECO:0000256" key="6">
    <source>
        <dbReference type="ARBA" id="ARBA00023136"/>
    </source>
</evidence>
<evidence type="ECO:0000256" key="5">
    <source>
        <dbReference type="ARBA" id="ARBA00022989"/>
    </source>
</evidence>
<dbReference type="SUPFAM" id="SSF144091">
    <property type="entry name" value="Rhomboid-like"/>
    <property type="match status" value="1"/>
</dbReference>
<keyword evidence="6 7" id="KW-0472">Membrane</keyword>
<dbReference type="InterPro" id="IPR050925">
    <property type="entry name" value="Rhomboid_protease_S54"/>
</dbReference>
<comment type="subcellular location">
    <subcellularLocation>
        <location evidence="1">Membrane</location>
        <topology evidence="1">Multi-pass membrane protein</topology>
    </subcellularLocation>
</comment>
<dbReference type="PANTHER" id="PTHR43731">
    <property type="entry name" value="RHOMBOID PROTEASE"/>
    <property type="match status" value="1"/>
</dbReference>
<evidence type="ECO:0000256" key="1">
    <source>
        <dbReference type="ARBA" id="ARBA00004141"/>
    </source>
</evidence>
<dbReference type="InterPro" id="IPR022764">
    <property type="entry name" value="Peptidase_S54_rhomboid_dom"/>
</dbReference>
<keyword evidence="10" id="KW-1185">Reference proteome</keyword>
<sequence>MYQKKAVFTIGLLAVNVAVFFFLVFQGRTEDPIFMIEHGAMLTPLVEQGEYYRMISSIFLHFDFSHLMNNMLSLGLLGWQLELTLGKIKYVIIYLCSGIAGNLLSMIVDIRTGEYAVSAGASGAIFGIIGALLYIAVRNHGRIGRISGRGLAWMAVFTLYYGFTSTGVDNYAHIGGLVCGFILAICLYWKKDREYGSFSYR</sequence>
<feature type="transmembrane region" description="Helical" evidence="7">
    <location>
        <begin position="58"/>
        <end position="79"/>
    </location>
</feature>
<evidence type="ECO:0000313" key="10">
    <source>
        <dbReference type="Proteomes" id="UP001305815"/>
    </source>
</evidence>
<feature type="transmembrane region" description="Helical" evidence="7">
    <location>
        <begin position="116"/>
        <end position="137"/>
    </location>
</feature>
<feature type="transmembrane region" description="Helical" evidence="7">
    <location>
        <begin position="7"/>
        <end position="25"/>
    </location>
</feature>
<keyword evidence="3 7" id="KW-0812">Transmembrane</keyword>
<name>A0ABM8I669_9FIRM</name>
<feature type="domain" description="Peptidase S54 rhomboid" evidence="8">
    <location>
        <begin position="49"/>
        <end position="188"/>
    </location>
</feature>
<dbReference type="RefSeq" id="WP_316266008.1">
    <property type="nucleotide sequence ID" value="NZ_AP027742.1"/>
</dbReference>
<comment type="similarity">
    <text evidence="2">Belongs to the peptidase S54 family.</text>
</comment>
<dbReference type="PANTHER" id="PTHR43731:SF14">
    <property type="entry name" value="PRESENILIN-ASSOCIATED RHOMBOID-LIKE PROTEIN, MITOCHONDRIAL"/>
    <property type="match status" value="1"/>
</dbReference>
<dbReference type="InterPro" id="IPR035952">
    <property type="entry name" value="Rhomboid-like_sf"/>
</dbReference>
<evidence type="ECO:0000259" key="8">
    <source>
        <dbReference type="Pfam" id="PF01694"/>
    </source>
</evidence>
<feature type="transmembrane region" description="Helical" evidence="7">
    <location>
        <begin position="146"/>
        <end position="164"/>
    </location>
</feature>
<evidence type="ECO:0000313" key="9">
    <source>
        <dbReference type="EMBL" id="BDZ75997.1"/>
    </source>
</evidence>
<accession>A0ABM8I669</accession>
<gene>
    <name evidence="9" type="ORF">Lac1_01800</name>
</gene>
<dbReference type="EMBL" id="AP027742">
    <property type="protein sequence ID" value="BDZ75997.1"/>
    <property type="molecule type" value="Genomic_DNA"/>
</dbReference>
<keyword evidence="4" id="KW-0378">Hydrolase</keyword>
<dbReference type="Gene3D" id="1.20.1540.10">
    <property type="entry name" value="Rhomboid-like"/>
    <property type="match status" value="1"/>
</dbReference>
<dbReference type="Pfam" id="PF01694">
    <property type="entry name" value="Rhomboid"/>
    <property type="match status" value="1"/>
</dbReference>
<proteinExistence type="inferred from homology"/>
<feature type="transmembrane region" description="Helical" evidence="7">
    <location>
        <begin position="91"/>
        <end position="110"/>
    </location>
</feature>